<dbReference type="AlphaFoldDB" id="A0AAN6QQX0"/>
<keyword evidence="3 4" id="KW-0175">Coiled coil</keyword>
<feature type="compositionally biased region" description="Low complexity" evidence="5">
    <location>
        <begin position="1"/>
        <end position="29"/>
    </location>
</feature>
<dbReference type="GO" id="GO:0003697">
    <property type="term" value="F:single-stranded DNA binding"/>
    <property type="evidence" value="ECO:0007669"/>
    <property type="project" value="TreeGrafter"/>
</dbReference>
<dbReference type="Gene3D" id="3.40.50.300">
    <property type="entry name" value="P-loop containing nucleotide triphosphate hydrolases"/>
    <property type="match status" value="2"/>
</dbReference>
<dbReference type="Pfam" id="PF02463">
    <property type="entry name" value="SMC_N"/>
    <property type="match status" value="1"/>
</dbReference>
<evidence type="ECO:0000256" key="1">
    <source>
        <dbReference type="ARBA" id="ARBA00010171"/>
    </source>
</evidence>
<dbReference type="InterPro" id="IPR027417">
    <property type="entry name" value="P-loop_NTPase"/>
</dbReference>
<proteinExistence type="inferred from homology"/>
<gene>
    <name evidence="7" type="primary">SMC5_1</name>
    <name evidence="7" type="ORF">LTR91_011870</name>
</gene>
<feature type="coiled-coil region" evidence="4">
    <location>
        <begin position="311"/>
        <end position="377"/>
    </location>
</feature>
<dbReference type="GO" id="GO:0030915">
    <property type="term" value="C:Smc5-Smc6 complex"/>
    <property type="evidence" value="ECO:0007669"/>
    <property type="project" value="TreeGrafter"/>
</dbReference>
<protein>
    <recommendedName>
        <fullName evidence="2">Structural maintenance of chromosomes protein 5</fullName>
    </recommendedName>
</protein>
<evidence type="ECO:0000256" key="4">
    <source>
        <dbReference type="SAM" id="Coils"/>
    </source>
</evidence>
<evidence type="ECO:0000256" key="3">
    <source>
        <dbReference type="ARBA" id="ARBA00023054"/>
    </source>
</evidence>
<feature type="region of interest" description="Disordered" evidence="5">
    <location>
        <begin position="1"/>
        <end position="120"/>
    </location>
</feature>
<comment type="caution">
    <text evidence="7">The sequence shown here is derived from an EMBL/GenBank/DDBJ whole genome shotgun (WGS) entry which is preliminary data.</text>
</comment>
<evidence type="ECO:0000313" key="8">
    <source>
        <dbReference type="Proteomes" id="UP001175353"/>
    </source>
</evidence>
<dbReference type="PANTHER" id="PTHR45916">
    <property type="entry name" value="STRUCTURAL MAINTENANCE OF CHROMOSOMES PROTEIN 5"/>
    <property type="match status" value="1"/>
</dbReference>
<feature type="coiled-coil region" evidence="4">
    <location>
        <begin position="506"/>
        <end position="533"/>
    </location>
</feature>
<dbReference type="InterPro" id="IPR003395">
    <property type="entry name" value="RecF/RecN/SMC_N"/>
</dbReference>
<name>A0AAN6QQX0_9PEZI</name>
<dbReference type="EMBL" id="JAUJLE010000111">
    <property type="protein sequence ID" value="KAK0981563.1"/>
    <property type="molecule type" value="Genomic_DNA"/>
</dbReference>
<keyword evidence="8" id="KW-1185">Reference proteome</keyword>
<feature type="coiled-coil region" evidence="4">
    <location>
        <begin position="729"/>
        <end position="822"/>
    </location>
</feature>
<dbReference type="GO" id="GO:0005634">
    <property type="term" value="C:nucleus"/>
    <property type="evidence" value="ECO:0007669"/>
    <property type="project" value="TreeGrafter"/>
</dbReference>
<reference evidence="7" key="1">
    <citation type="submission" date="2023-06" db="EMBL/GenBank/DDBJ databases">
        <title>Black Yeasts Isolated from many extreme environments.</title>
        <authorList>
            <person name="Coleine C."/>
            <person name="Stajich J.E."/>
            <person name="Selbmann L."/>
        </authorList>
    </citation>
    <scope>NUCLEOTIDE SEQUENCE</scope>
    <source>
        <strain evidence="7">CCFEE 5200</strain>
    </source>
</reference>
<feature type="coiled-coil region" evidence="4">
    <location>
        <begin position="978"/>
        <end position="1005"/>
    </location>
</feature>
<evidence type="ECO:0000259" key="6">
    <source>
        <dbReference type="Pfam" id="PF02463"/>
    </source>
</evidence>
<organism evidence="7 8">
    <name type="scientific">Friedmanniomyces endolithicus</name>
    <dbReference type="NCBI Taxonomy" id="329885"/>
    <lineage>
        <taxon>Eukaryota</taxon>
        <taxon>Fungi</taxon>
        <taxon>Dikarya</taxon>
        <taxon>Ascomycota</taxon>
        <taxon>Pezizomycotina</taxon>
        <taxon>Dothideomycetes</taxon>
        <taxon>Dothideomycetidae</taxon>
        <taxon>Mycosphaerellales</taxon>
        <taxon>Teratosphaeriaceae</taxon>
        <taxon>Friedmanniomyces</taxon>
    </lineage>
</organism>
<dbReference type="GO" id="GO:0000724">
    <property type="term" value="P:double-strand break repair via homologous recombination"/>
    <property type="evidence" value="ECO:0007669"/>
    <property type="project" value="TreeGrafter"/>
</dbReference>
<dbReference type="PANTHER" id="PTHR45916:SF1">
    <property type="entry name" value="STRUCTURAL MAINTENANCE OF CHROMOSOMES PROTEIN 5"/>
    <property type="match status" value="1"/>
</dbReference>
<evidence type="ECO:0000256" key="5">
    <source>
        <dbReference type="SAM" id="MobiDB-lite"/>
    </source>
</evidence>
<evidence type="ECO:0000256" key="2">
    <source>
        <dbReference type="ARBA" id="ARBA00018687"/>
    </source>
</evidence>
<comment type="similarity">
    <text evidence="1">Belongs to the SMC family. SMC5 subfamily.</text>
</comment>
<feature type="domain" description="RecF/RecN/SMC N-terminal" evidence="6">
    <location>
        <begin position="123"/>
        <end position="1113"/>
    </location>
</feature>
<sequence>MNEAASLASLTSTTTTTTTTTTTMSQSSVARRRRRSVESLTLEDGSLGEAEEELYASTPKQKRRRVDVEDEGEAGISDISEDGGGSPEGSLLPDSYRRSPKGKGKGQGKGPARPLGVHQPGSIVRVRLHDFVTYSNAEFNPGPNLNMVIGPNGTGKSTLVCAICLGLGWKPDNLGRAKSIAEFVKHGAKQAEIEIELAADPEKRASNIIVHTRIWVDPKKKAEYHVDGKKTTQQALVKLMRSFSIQVDNLCQFLPQDRVVEFAGLSPVKLLTETLQAAAPLQMSEWHEELKDMRKEQKSRQDDQQSHLNNLASAEKRQSDQHEHVERLRERMVLQERVAALNKLKPFPQYRQAQRQFHDAKTRHKDAEKDLRQLQRQAEPNLKAEKDKEAYVKRLDVIVDKRGKLVGRGEQNASKIATGIGAKEDKMKECENELKSERKVAEGARNGLPKLNDEKAKLERAMQNPPEDVDFAAYNERTREKTREIRAIDDRIQEISQEKGSLGQRIRQREQIIERAESEKASLNTQAGQQSNKLRLASQNSHVAWEWIQRNGNRFQGEIYGPPIVSCSVKDPRNAAAVEAILGMGEMSAFTATSKEDYQTLSNALYGDLKLDGINLRQSSQPLAAFKPPTSPEHISSLGLDGWILDLIDGPEPVLAMLCDNRNIHATAFATRTLTSASMDALKAPNSPVTAWVTPEGMCRITRRREYGDKATSVQNTSLKPAKFFTDALAAAANEDAELDERVTEAKRAMEEYMEQKSRLNDEYGKKAAQKSELETSKKAIEEEKARKQRTVAEFNALPTKLQGIQRKIDEATDKIEGSARKRRVFVELGDRLTLEKGQLAIDYANAVNMLRDLIVSHVEAQIWSIEAKSDLDKLKARTVEEKQRLQEREIEVAYLLEIKAQARATGEELKEACRQVGFLFDEDPELEKCHAEIEEKGWDPAQLEIEIESVTARLDMTDAGPGGQHMLREYEERAKKIEYLIKKRDSVQADLEELEGKIVAIREQWEPRLDELVAEISEAFAENFARIQCVGEVGVHKDEDFEMWAIQIRVKFRDNEPLSLLDAHRQSGGERAVSTIFYLMALQRLTRAPFRVVDEINQGMDPRNERLVHSRMVEIACGNGDEGGGGSQYFLITPKLLPGLEYREGMKVLCIASGEFMPSDYSRLDFGRLARRAVEVRGGA</sequence>
<accession>A0AAN6QQX0</accession>
<dbReference type="SUPFAM" id="SSF52540">
    <property type="entry name" value="P-loop containing nucleoside triphosphate hydrolases"/>
    <property type="match status" value="2"/>
</dbReference>
<dbReference type="Proteomes" id="UP001175353">
    <property type="component" value="Unassembled WGS sequence"/>
</dbReference>
<feature type="coiled-coil region" evidence="4">
    <location>
        <begin position="420"/>
        <end position="461"/>
    </location>
</feature>
<evidence type="ECO:0000313" key="7">
    <source>
        <dbReference type="EMBL" id="KAK0981563.1"/>
    </source>
</evidence>